<protein>
    <submittedName>
        <fullName evidence="1">Uncharacterized protein</fullName>
    </submittedName>
</protein>
<dbReference type="PATRIC" id="fig|1227494.3.peg.3586"/>
<dbReference type="AlphaFoldDB" id="L9ZCF0"/>
<organism evidence="1 2">
    <name type="scientific">Natrinema altunense (strain JCM 12890 / CGMCC 1.3731 / AJ2)</name>
    <dbReference type="NCBI Taxonomy" id="1227494"/>
    <lineage>
        <taxon>Archaea</taxon>
        <taxon>Methanobacteriati</taxon>
        <taxon>Methanobacteriota</taxon>
        <taxon>Stenosarchaea group</taxon>
        <taxon>Halobacteria</taxon>
        <taxon>Halobacteriales</taxon>
        <taxon>Natrialbaceae</taxon>
        <taxon>Natrinema</taxon>
    </lineage>
</organism>
<accession>L9ZCF0</accession>
<keyword evidence="2" id="KW-1185">Reference proteome</keyword>
<dbReference type="RefSeq" id="WP_007110825.1">
    <property type="nucleotide sequence ID" value="NZ_AOIK01000043.1"/>
</dbReference>
<comment type="caution">
    <text evidence="1">The sequence shown here is derived from an EMBL/GenBank/DDBJ whole genome shotgun (WGS) entry which is preliminary data.</text>
</comment>
<evidence type="ECO:0000313" key="1">
    <source>
        <dbReference type="EMBL" id="ELY83681.1"/>
    </source>
</evidence>
<evidence type="ECO:0000313" key="2">
    <source>
        <dbReference type="Proteomes" id="UP000011511"/>
    </source>
</evidence>
<proteinExistence type="predicted"/>
<sequence>MEIKGDTPAEVKFTYKLLFHFEQKGRIRKAIEGLTGKQNRYTKSEIADYLGSNTEHSKRYADDYLKKLEKTGVLIHAGKRKNADSPDDTWKIDRQKLLDAFTDTEYYKENKKLFAKALDYSREGLDLT</sequence>
<dbReference type="EMBL" id="AOIK01000043">
    <property type="protein sequence ID" value="ELY83681.1"/>
    <property type="molecule type" value="Genomic_DNA"/>
</dbReference>
<name>L9ZCF0_NATA2</name>
<gene>
    <name evidence="1" type="ORF">C485_18052</name>
</gene>
<dbReference type="Proteomes" id="UP000011511">
    <property type="component" value="Unassembled WGS sequence"/>
</dbReference>
<reference evidence="1 2" key="1">
    <citation type="journal article" date="2014" name="PLoS Genet.">
        <title>Phylogenetically driven sequencing of extremely halophilic archaea reveals strategies for static and dynamic osmo-response.</title>
        <authorList>
            <person name="Becker E.A."/>
            <person name="Seitzer P.M."/>
            <person name="Tritt A."/>
            <person name="Larsen D."/>
            <person name="Krusor M."/>
            <person name="Yao A.I."/>
            <person name="Wu D."/>
            <person name="Madern D."/>
            <person name="Eisen J.A."/>
            <person name="Darling A.E."/>
            <person name="Facciotti M.T."/>
        </authorList>
    </citation>
    <scope>NUCLEOTIDE SEQUENCE [LARGE SCALE GENOMIC DNA]</scope>
    <source>
        <strain evidence="1 2">JCM 12890</strain>
    </source>
</reference>